<comment type="caution">
    <text evidence="1">The sequence shown here is derived from an EMBL/GenBank/DDBJ whole genome shotgun (WGS) entry which is preliminary data.</text>
</comment>
<reference evidence="1" key="1">
    <citation type="submission" date="2023-03" db="EMBL/GenBank/DDBJ databases">
        <title>Massive genome expansion in bonnet fungi (Mycena s.s.) driven by repeated elements and novel gene families across ecological guilds.</title>
        <authorList>
            <consortium name="Lawrence Berkeley National Laboratory"/>
            <person name="Harder C.B."/>
            <person name="Miyauchi S."/>
            <person name="Viragh M."/>
            <person name="Kuo A."/>
            <person name="Thoen E."/>
            <person name="Andreopoulos B."/>
            <person name="Lu D."/>
            <person name="Skrede I."/>
            <person name="Drula E."/>
            <person name="Henrissat B."/>
            <person name="Morin E."/>
            <person name="Kohler A."/>
            <person name="Barry K."/>
            <person name="LaButti K."/>
            <person name="Morin E."/>
            <person name="Salamov A."/>
            <person name="Lipzen A."/>
            <person name="Mereny Z."/>
            <person name="Hegedus B."/>
            <person name="Baldrian P."/>
            <person name="Stursova M."/>
            <person name="Weitz H."/>
            <person name="Taylor A."/>
            <person name="Grigoriev I.V."/>
            <person name="Nagy L.G."/>
            <person name="Martin F."/>
            <person name="Kauserud H."/>
        </authorList>
    </citation>
    <scope>NUCLEOTIDE SEQUENCE</scope>
    <source>
        <strain evidence="1">CBHHK200</strain>
    </source>
</reference>
<protein>
    <submittedName>
        <fullName evidence="1">Uncharacterized protein</fullName>
    </submittedName>
</protein>
<dbReference type="EMBL" id="JARJCM010000117">
    <property type="protein sequence ID" value="KAJ7027995.1"/>
    <property type="molecule type" value="Genomic_DNA"/>
</dbReference>
<proteinExistence type="predicted"/>
<dbReference type="AlphaFoldDB" id="A0AAD6WX76"/>
<evidence type="ECO:0000313" key="1">
    <source>
        <dbReference type="EMBL" id="KAJ7027995.1"/>
    </source>
</evidence>
<gene>
    <name evidence="1" type="ORF">C8F04DRAFT_1120686</name>
</gene>
<dbReference type="Proteomes" id="UP001218188">
    <property type="component" value="Unassembled WGS sequence"/>
</dbReference>
<accession>A0AAD6WX76</accession>
<keyword evidence="2" id="KW-1185">Reference proteome</keyword>
<sequence length="207" mass="22348">MRTPHQVLMSNTTPIPHLNLDATAPGHIPACDGTPATCAQGGLYGMRVQINILWYITPRLAPPPTNPEDAGLAVHGGVVRDPNESFECTHGILPYITRGRRCRRRTPKTPGCSCTERLCGTTVKASPLENNDDEDADGGLAVDRAVKSDVKEGLSGNQKNMCTCRCTSPAARIDNPDLLEVSTLSGRARTGSARGRCMRQRNRCGER</sequence>
<evidence type="ECO:0000313" key="2">
    <source>
        <dbReference type="Proteomes" id="UP001218188"/>
    </source>
</evidence>
<name>A0AAD6WX76_9AGAR</name>
<organism evidence="1 2">
    <name type="scientific">Mycena alexandri</name>
    <dbReference type="NCBI Taxonomy" id="1745969"/>
    <lineage>
        <taxon>Eukaryota</taxon>
        <taxon>Fungi</taxon>
        <taxon>Dikarya</taxon>
        <taxon>Basidiomycota</taxon>
        <taxon>Agaricomycotina</taxon>
        <taxon>Agaricomycetes</taxon>
        <taxon>Agaricomycetidae</taxon>
        <taxon>Agaricales</taxon>
        <taxon>Marasmiineae</taxon>
        <taxon>Mycenaceae</taxon>
        <taxon>Mycena</taxon>
    </lineage>
</organism>